<accession>G7JZ60</accession>
<feature type="transmembrane region" description="Helical" evidence="1">
    <location>
        <begin position="21"/>
        <end position="44"/>
    </location>
</feature>
<protein>
    <submittedName>
        <fullName evidence="2">Transmembrane protein, putative</fullName>
    </submittedName>
</protein>
<keyword evidence="4" id="KW-1185">Reference proteome</keyword>
<evidence type="ECO:0000256" key="1">
    <source>
        <dbReference type="SAM" id="Phobius"/>
    </source>
</evidence>
<keyword evidence="1" id="KW-1133">Transmembrane helix</keyword>
<dbReference type="AlphaFoldDB" id="G7JZ60"/>
<evidence type="ECO:0000313" key="3">
    <source>
        <dbReference type="EnsemblPlants" id="AES97139"/>
    </source>
</evidence>
<reference evidence="3" key="3">
    <citation type="submission" date="2015-04" db="UniProtKB">
        <authorList>
            <consortium name="EnsemblPlants"/>
        </authorList>
    </citation>
    <scope>IDENTIFICATION</scope>
    <source>
        <strain evidence="3">cv. Jemalong A17</strain>
    </source>
</reference>
<dbReference type="EMBL" id="CM001221">
    <property type="protein sequence ID" value="AES97139.1"/>
    <property type="molecule type" value="Genomic_DNA"/>
</dbReference>
<proteinExistence type="predicted"/>
<keyword evidence="1 2" id="KW-0812">Transmembrane</keyword>
<keyword evidence="1" id="KW-0472">Membrane</keyword>
<reference evidence="2 4" key="2">
    <citation type="journal article" date="2014" name="BMC Genomics">
        <title>An improved genome release (version Mt4.0) for the model legume Medicago truncatula.</title>
        <authorList>
            <person name="Tang H."/>
            <person name="Krishnakumar V."/>
            <person name="Bidwell S."/>
            <person name="Rosen B."/>
            <person name="Chan A."/>
            <person name="Zhou S."/>
            <person name="Gentzbittel L."/>
            <person name="Childs K.L."/>
            <person name="Yandell M."/>
            <person name="Gundlach H."/>
            <person name="Mayer K.F."/>
            <person name="Schwartz D.C."/>
            <person name="Town C.D."/>
        </authorList>
    </citation>
    <scope>GENOME REANNOTATION</scope>
    <source>
        <strain evidence="3 4">cv. Jemalong A17</strain>
    </source>
</reference>
<dbReference type="EnsemblPlants" id="AES97139">
    <property type="protein sequence ID" value="AES97139"/>
    <property type="gene ID" value="MTR_5g045940"/>
</dbReference>
<sequence>MPCPLQEQKANRKMKRKKKIAYLRNCFFAAPFGSVLLAALRSFYVFVGLFEFLMSRIPRKVFVRLLLDQLRSSADPINDFGVMNVADPDACLFRRF</sequence>
<organism evidence="2 4">
    <name type="scientific">Medicago truncatula</name>
    <name type="common">Barrel medic</name>
    <name type="synonym">Medicago tribuloides</name>
    <dbReference type="NCBI Taxonomy" id="3880"/>
    <lineage>
        <taxon>Eukaryota</taxon>
        <taxon>Viridiplantae</taxon>
        <taxon>Streptophyta</taxon>
        <taxon>Embryophyta</taxon>
        <taxon>Tracheophyta</taxon>
        <taxon>Spermatophyta</taxon>
        <taxon>Magnoliopsida</taxon>
        <taxon>eudicotyledons</taxon>
        <taxon>Gunneridae</taxon>
        <taxon>Pentapetalae</taxon>
        <taxon>rosids</taxon>
        <taxon>fabids</taxon>
        <taxon>Fabales</taxon>
        <taxon>Fabaceae</taxon>
        <taxon>Papilionoideae</taxon>
        <taxon>50 kb inversion clade</taxon>
        <taxon>NPAAA clade</taxon>
        <taxon>Hologalegina</taxon>
        <taxon>IRL clade</taxon>
        <taxon>Trifolieae</taxon>
        <taxon>Medicago</taxon>
    </lineage>
</organism>
<evidence type="ECO:0000313" key="2">
    <source>
        <dbReference type="EMBL" id="AES97139.1"/>
    </source>
</evidence>
<gene>
    <name evidence="2" type="ordered locus">MTR_5g045940</name>
</gene>
<reference evidence="2 4" key="1">
    <citation type="journal article" date="2011" name="Nature">
        <title>The Medicago genome provides insight into the evolution of rhizobial symbioses.</title>
        <authorList>
            <person name="Young N.D."/>
            <person name="Debelle F."/>
            <person name="Oldroyd G.E."/>
            <person name="Geurts R."/>
            <person name="Cannon S.B."/>
            <person name="Udvardi M.K."/>
            <person name="Benedito V.A."/>
            <person name="Mayer K.F."/>
            <person name="Gouzy J."/>
            <person name="Schoof H."/>
            <person name="Van de Peer Y."/>
            <person name="Proost S."/>
            <person name="Cook D.R."/>
            <person name="Meyers B.C."/>
            <person name="Spannagl M."/>
            <person name="Cheung F."/>
            <person name="De Mita S."/>
            <person name="Krishnakumar V."/>
            <person name="Gundlach H."/>
            <person name="Zhou S."/>
            <person name="Mudge J."/>
            <person name="Bharti A.K."/>
            <person name="Murray J.D."/>
            <person name="Naoumkina M.A."/>
            <person name="Rosen B."/>
            <person name="Silverstein K.A."/>
            <person name="Tang H."/>
            <person name="Rombauts S."/>
            <person name="Zhao P.X."/>
            <person name="Zhou P."/>
            <person name="Barbe V."/>
            <person name="Bardou P."/>
            <person name="Bechner M."/>
            <person name="Bellec A."/>
            <person name="Berger A."/>
            <person name="Berges H."/>
            <person name="Bidwell S."/>
            <person name="Bisseling T."/>
            <person name="Choisne N."/>
            <person name="Couloux A."/>
            <person name="Denny R."/>
            <person name="Deshpande S."/>
            <person name="Dai X."/>
            <person name="Doyle J.J."/>
            <person name="Dudez A.M."/>
            <person name="Farmer A.D."/>
            <person name="Fouteau S."/>
            <person name="Franken C."/>
            <person name="Gibelin C."/>
            <person name="Gish J."/>
            <person name="Goldstein S."/>
            <person name="Gonzalez A.J."/>
            <person name="Green P.J."/>
            <person name="Hallab A."/>
            <person name="Hartog M."/>
            <person name="Hua A."/>
            <person name="Humphray S.J."/>
            <person name="Jeong D.H."/>
            <person name="Jing Y."/>
            <person name="Jocker A."/>
            <person name="Kenton S.M."/>
            <person name="Kim D.J."/>
            <person name="Klee K."/>
            <person name="Lai H."/>
            <person name="Lang C."/>
            <person name="Lin S."/>
            <person name="Macmil S.L."/>
            <person name="Magdelenat G."/>
            <person name="Matthews L."/>
            <person name="McCorrison J."/>
            <person name="Monaghan E.L."/>
            <person name="Mun J.H."/>
            <person name="Najar F.Z."/>
            <person name="Nicholson C."/>
            <person name="Noirot C."/>
            <person name="O'Bleness M."/>
            <person name="Paule C.R."/>
            <person name="Poulain J."/>
            <person name="Prion F."/>
            <person name="Qin B."/>
            <person name="Qu C."/>
            <person name="Retzel E.F."/>
            <person name="Riddle C."/>
            <person name="Sallet E."/>
            <person name="Samain S."/>
            <person name="Samson N."/>
            <person name="Sanders I."/>
            <person name="Saurat O."/>
            <person name="Scarpelli C."/>
            <person name="Schiex T."/>
            <person name="Segurens B."/>
            <person name="Severin A.J."/>
            <person name="Sherrier D.J."/>
            <person name="Shi R."/>
            <person name="Sims S."/>
            <person name="Singer S.R."/>
            <person name="Sinharoy S."/>
            <person name="Sterck L."/>
            <person name="Viollet A."/>
            <person name="Wang B.B."/>
            <person name="Wang K."/>
            <person name="Wang M."/>
            <person name="Wang X."/>
            <person name="Warfsmann J."/>
            <person name="Weissenbach J."/>
            <person name="White D.D."/>
            <person name="White J.D."/>
            <person name="Wiley G.B."/>
            <person name="Wincker P."/>
            <person name="Xing Y."/>
            <person name="Yang L."/>
            <person name="Yao Z."/>
            <person name="Ying F."/>
            <person name="Zhai J."/>
            <person name="Zhou L."/>
            <person name="Zuber A."/>
            <person name="Denarie J."/>
            <person name="Dixon R.A."/>
            <person name="May G.D."/>
            <person name="Schwartz D.C."/>
            <person name="Rogers J."/>
            <person name="Quetier F."/>
            <person name="Town C.D."/>
            <person name="Roe B.A."/>
        </authorList>
    </citation>
    <scope>NUCLEOTIDE SEQUENCE [LARGE SCALE GENOMIC DNA]</scope>
    <source>
        <strain evidence="2">A17</strain>
        <strain evidence="3 4">cv. Jemalong A17</strain>
    </source>
</reference>
<evidence type="ECO:0000313" key="4">
    <source>
        <dbReference type="Proteomes" id="UP000002051"/>
    </source>
</evidence>
<dbReference type="PaxDb" id="3880-AES97139"/>
<dbReference type="Proteomes" id="UP000002051">
    <property type="component" value="Chromosome 5"/>
</dbReference>
<dbReference type="HOGENOM" id="CLU_2362914_0_0_1"/>
<name>G7JZ60_MEDTR</name>